<keyword evidence="3" id="KW-1185">Reference proteome</keyword>
<dbReference type="PATRIC" id="fig|1321820.3.peg.1145"/>
<gene>
    <name evidence="2" type="ORF">HMPREF1983_01181</name>
</gene>
<dbReference type="EMBL" id="AWVP01000072">
    <property type="protein sequence ID" value="ERK57214.1"/>
    <property type="molecule type" value="Genomic_DNA"/>
</dbReference>
<name>U2QLW3_9BACL</name>
<keyword evidence="1" id="KW-0472">Membrane</keyword>
<dbReference type="RefSeq" id="WP_021752361.1">
    <property type="nucleotide sequence ID" value="NZ_KI271798.1"/>
</dbReference>
<dbReference type="Proteomes" id="UP000016637">
    <property type="component" value="Unassembled WGS sequence"/>
</dbReference>
<dbReference type="eggNOG" id="ENOG5030529">
    <property type="taxonomic scope" value="Bacteria"/>
</dbReference>
<keyword evidence="1" id="KW-1133">Transmembrane helix</keyword>
<reference evidence="2 3" key="1">
    <citation type="submission" date="2013-08" db="EMBL/GenBank/DDBJ databases">
        <authorList>
            <person name="Weinstock G."/>
            <person name="Sodergren E."/>
            <person name="Wylie T."/>
            <person name="Fulton L."/>
            <person name="Fulton R."/>
            <person name="Fronick C."/>
            <person name="O'Laughlin M."/>
            <person name="Godfrey J."/>
            <person name="Miner T."/>
            <person name="Herter B."/>
            <person name="Appelbaum E."/>
            <person name="Cordes M."/>
            <person name="Lek S."/>
            <person name="Wollam A."/>
            <person name="Pepin K.H."/>
            <person name="Palsikar V.B."/>
            <person name="Mitreva M."/>
            <person name="Wilson R.K."/>
        </authorList>
    </citation>
    <scope>NUCLEOTIDE SEQUENCE [LARGE SCALE GENOMIC DNA]</scope>
    <source>
        <strain evidence="2 3">ATCC 700627</strain>
    </source>
</reference>
<proteinExistence type="predicted"/>
<evidence type="ECO:0000313" key="3">
    <source>
        <dbReference type="Proteomes" id="UP000016637"/>
    </source>
</evidence>
<keyword evidence="1" id="KW-0812">Transmembrane</keyword>
<organism evidence="2 3">
    <name type="scientific">Gemella bergeri ATCC 700627</name>
    <dbReference type="NCBI Taxonomy" id="1321820"/>
    <lineage>
        <taxon>Bacteria</taxon>
        <taxon>Bacillati</taxon>
        <taxon>Bacillota</taxon>
        <taxon>Bacilli</taxon>
        <taxon>Bacillales</taxon>
        <taxon>Gemellaceae</taxon>
        <taxon>Gemella</taxon>
    </lineage>
</organism>
<evidence type="ECO:0000313" key="2">
    <source>
        <dbReference type="EMBL" id="ERK57214.1"/>
    </source>
</evidence>
<protein>
    <submittedName>
        <fullName evidence="2">Uncharacterized protein</fullName>
    </submittedName>
</protein>
<accession>U2QLW3</accession>
<sequence length="85" mass="9710">MSKKTILTFAVVGLGAVALSTLISKKERFSKEEKETIDKYKEYLEEKDYIVVDKKNYKKQVGNILSLSSLPLYYKAAKKVAKFVL</sequence>
<comment type="caution">
    <text evidence="2">The sequence shown here is derived from an EMBL/GenBank/DDBJ whole genome shotgun (WGS) entry which is preliminary data.</text>
</comment>
<evidence type="ECO:0000256" key="1">
    <source>
        <dbReference type="SAM" id="Phobius"/>
    </source>
</evidence>
<dbReference type="AlphaFoldDB" id="U2QLW3"/>
<feature type="transmembrane region" description="Helical" evidence="1">
    <location>
        <begin position="6"/>
        <end position="24"/>
    </location>
</feature>
<dbReference type="HOGENOM" id="CLU_2553409_0_0_9"/>